<dbReference type="InterPro" id="IPR036942">
    <property type="entry name" value="Beta-barrel_TonB_sf"/>
</dbReference>
<proteinExistence type="predicted"/>
<dbReference type="RefSeq" id="WP_160613147.1">
    <property type="nucleotide sequence ID" value="NZ_JAUFQM010000001.1"/>
</dbReference>
<dbReference type="InterPro" id="IPR039426">
    <property type="entry name" value="TonB-dep_rcpt-like"/>
</dbReference>
<feature type="signal peptide" evidence="7">
    <location>
        <begin position="1"/>
        <end position="26"/>
    </location>
</feature>
<dbReference type="PANTHER" id="PTHR30069:SF46">
    <property type="entry name" value="OAR PROTEIN"/>
    <property type="match status" value="1"/>
</dbReference>
<dbReference type="Gene3D" id="2.170.130.10">
    <property type="entry name" value="TonB-dependent receptor, plug domain"/>
    <property type="match status" value="1"/>
</dbReference>
<evidence type="ECO:0000256" key="4">
    <source>
        <dbReference type="ARBA" id="ARBA00022692"/>
    </source>
</evidence>
<dbReference type="EMBL" id="WTYZ01000001">
    <property type="protein sequence ID" value="MXO82728.1"/>
    <property type="molecule type" value="Genomic_DNA"/>
</dbReference>
<dbReference type="Proteomes" id="UP000460290">
    <property type="component" value="Unassembled WGS sequence"/>
</dbReference>
<dbReference type="GO" id="GO:0009279">
    <property type="term" value="C:cell outer membrane"/>
    <property type="evidence" value="ECO:0007669"/>
    <property type="project" value="UniProtKB-SubCell"/>
</dbReference>
<dbReference type="Gene3D" id="2.60.40.1120">
    <property type="entry name" value="Carboxypeptidase-like, regulatory domain"/>
    <property type="match status" value="1"/>
</dbReference>
<feature type="domain" description="TonB-dependent transporter Oar-like beta-barrel" evidence="8">
    <location>
        <begin position="251"/>
        <end position="313"/>
    </location>
</feature>
<dbReference type="GO" id="GO:0015344">
    <property type="term" value="F:siderophore uptake transmembrane transporter activity"/>
    <property type="evidence" value="ECO:0007669"/>
    <property type="project" value="TreeGrafter"/>
</dbReference>
<protein>
    <submittedName>
        <fullName evidence="9">TonB-dependent receptor</fullName>
    </submittedName>
</protein>
<keyword evidence="5" id="KW-0472">Membrane</keyword>
<dbReference type="OrthoDB" id="9768147at2"/>
<evidence type="ECO:0000313" key="10">
    <source>
        <dbReference type="Proteomes" id="UP000460290"/>
    </source>
</evidence>
<organism evidence="9 10">
    <name type="scientific">Pontixanthobacter aestiaquae</name>
    <dbReference type="NCBI Taxonomy" id="1509367"/>
    <lineage>
        <taxon>Bacteria</taxon>
        <taxon>Pseudomonadati</taxon>
        <taxon>Pseudomonadota</taxon>
        <taxon>Alphaproteobacteria</taxon>
        <taxon>Sphingomonadales</taxon>
        <taxon>Erythrobacteraceae</taxon>
        <taxon>Pontixanthobacter</taxon>
    </lineage>
</organism>
<gene>
    <name evidence="9" type="ORF">GRI35_05005</name>
</gene>
<keyword evidence="3" id="KW-1134">Transmembrane beta strand</keyword>
<evidence type="ECO:0000259" key="8">
    <source>
        <dbReference type="Pfam" id="PF25183"/>
    </source>
</evidence>
<dbReference type="Gene3D" id="2.40.170.20">
    <property type="entry name" value="TonB-dependent receptor, beta-barrel domain"/>
    <property type="match status" value="1"/>
</dbReference>
<comment type="subcellular location">
    <subcellularLocation>
        <location evidence="1">Cell outer membrane</location>
        <topology evidence="1">Multi-pass membrane protein</topology>
    </subcellularLocation>
</comment>
<evidence type="ECO:0000313" key="9">
    <source>
        <dbReference type="EMBL" id="MXO82728.1"/>
    </source>
</evidence>
<dbReference type="InterPro" id="IPR037066">
    <property type="entry name" value="Plug_dom_sf"/>
</dbReference>
<dbReference type="AlphaFoldDB" id="A0A844Z4R4"/>
<dbReference type="SUPFAM" id="SSF49464">
    <property type="entry name" value="Carboxypeptidase regulatory domain-like"/>
    <property type="match status" value="1"/>
</dbReference>
<keyword evidence="7" id="KW-0732">Signal</keyword>
<reference evidence="9 10" key="1">
    <citation type="submission" date="2019-12" db="EMBL/GenBank/DDBJ databases">
        <title>Genomic-based taxomic classification of the family Erythrobacteraceae.</title>
        <authorList>
            <person name="Xu L."/>
        </authorList>
    </citation>
    <scope>NUCLEOTIDE SEQUENCE [LARGE SCALE GENOMIC DNA]</scope>
    <source>
        <strain evidence="9 10">KCTC 42006</strain>
    </source>
</reference>
<keyword evidence="10" id="KW-1185">Reference proteome</keyword>
<keyword evidence="2" id="KW-0813">Transport</keyword>
<dbReference type="InterPro" id="IPR008969">
    <property type="entry name" value="CarboxyPept-like_regulatory"/>
</dbReference>
<evidence type="ECO:0000256" key="5">
    <source>
        <dbReference type="ARBA" id="ARBA00023136"/>
    </source>
</evidence>
<dbReference type="Pfam" id="PF13620">
    <property type="entry name" value="CarboxypepD_reg"/>
    <property type="match status" value="1"/>
</dbReference>
<dbReference type="InterPro" id="IPR057601">
    <property type="entry name" value="Oar-like_b-barrel"/>
</dbReference>
<comment type="caution">
    <text evidence="9">The sequence shown here is derived from an EMBL/GenBank/DDBJ whole genome shotgun (WGS) entry which is preliminary data.</text>
</comment>
<dbReference type="SUPFAM" id="SSF56935">
    <property type="entry name" value="Porins"/>
    <property type="match status" value="1"/>
</dbReference>
<evidence type="ECO:0000256" key="1">
    <source>
        <dbReference type="ARBA" id="ARBA00004571"/>
    </source>
</evidence>
<evidence type="ECO:0000256" key="2">
    <source>
        <dbReference type="ARBA" id="ARBA00022448"/>
    </source>
</evidence>
<evidence type="ECO:0000256" key="6">
    <source>
        <dbReference type="ARBA" id="ARBA00023237"/>
    </source>
</evidence>
<dbReference type="Pfam" id="PF25183">
    <property type="entry name" value="OMP_b-brl_4"/>
    <property type="match status" value="2"/>
</dbReference>
<accession>A0A844Z4R4</accession>
<dbReference type="GO" id="GO:0044718">
    <property type="term" value="P:siderophore transmembrane transport"/>
    <property type="evidence" value="ECO:0007669"/>
    <property type="project" value="TreeGrafter"/>
</dbReference>
<evidence type="ECO:0000256" key="3">
    <source>
        <dbReference type="ARBA" id="ARBA00022452"/>
    </source>
</evidence>
<evidence type="ECO:0000256" key="7">
    <source>
        <dbReference type="SAM" id="SignalP"/>
    </source>
</evidence>
<feature type="domain" description="TonB-dependent transporter Oar-like beta-barrel" evidence="8">
    <location>
        <begin position="365"/>
        <end position="1015"/>
    </location>
</feature>
<name>A0A844Z4R4_9SPHN</name>
<keyword evidence="9" id="KW-0675">Receptor</keyword>
<sequence>MKLKYLLAASVVSLSATAMVAAPASAQEVTSSVQGVVTDEAGDPVGNAVVVLTDTRNGRTSTVSTSQNGNFSFRNLEVGGPFTISANAAGYQGERADGIFVSLSDSTSLRFALGADVGDDDEIVVTASAISSAPRALGPGTSFGIEVLEDQPSLSRDIRDVIQTDPRVLLDSTFPDSTSNRGTVSCLGASTRVNSLTVDGVRQDDGFGLNDSGFPSESQPFPFEALSAVSVEFAPYDVQYGLFSGCNVNVVTKSGTNEFHGGGFFYYNSDSLVGDTVDGRTISLGEFETKKYGAYLGGPIVKDKLFFHITYDREDGTSGLDDGPAGSGVANETAAITQQDIADVQNILNTAYGFDPGGILNSIPRSTERVLVRLDANISDRHRAAFNYQRTREDFVTPQNTDARDDELGLSSNYYQSGNSIDSYSLRLFSDWSDNFSTEVRVSRIENRDVQDSLNGVDFQEFEVTTPGGGTLFLGPDEFRQGNDLRTTTDQVKIAGFLTAGDHNFTIGAEYDRYDVFNLFVQSANGVAVFDNFADLQAQTPSAFRFRGAVSGDVNDAAASFQRDIYSFYIQDEWLATDALTLQLGLRYDMYNGSNKPLGNPTFQQRYGFTNQNAFDQLDILQPRFGFSYDAGETFAGTTTLRGGVGIFSGGDPTVLFSNSYTNNGITLDDVDEGDLTAAGIPLTTDGFNVPAGANGLLVAGDGEVNAVDPNFNVPHFLRANLGVDHQFNSGWRLGLDYIYSKSYDPLFVQDLTLAQIGTAPDGRPLYRQVDFNDPACQTTPETCTARRTSDYLLTNGEGGQGHILSASLSNNWSQEAGPLGIGGSVTLGYSYQDVTEIQPLTSSRAVSNFGNFSKVDINNPTVGRSNASRAHNAIFRLNLEKDLIGENTTSFTFFLKYRTGQPFSYNYETTPFGGPGGNGFNPFGDSRAFEDRVLLYVPTENDPTVVYNAGFNLAAFNTFLTESGLDQFRGEIVERNAFESDDYWDLDLRVSQELPGFFGTDRFKLIFDLENALNLIDSTWNTLSQNGFEYNVPVVQTQINAAGQYEYVNFLAPRDQRFSSAPSVWQIQVGVTYEF</sequence>
<keyword evidence="4" id="KW-0812">Transmembrane</keyword>
<keyword evidence="6" id="KW-0998">Cell outer membrane</keyword>
<dbReference type="PANTHER" id="PTHR30069">
    <property type="entry name" value="TONB-DEPENDENT OUTER MEMBRANE RECEPTOR"/>
    <property type="match status" value="1"/>
</dbReference>
<feature type="chain" id="PRO_5032816867" evidence="7">
    <location>
        <begin position="27"/>
        <end position="1076"/>
    </location>
</feature>